<accession>A0A815T3R6</accession>
<evidence type="ECO:0000313" key="1">
    <source>
        <dbReference type="EMBL" id="CAF1500308.1"/>
    </source>
</evidence>
<evidence type="ECO:0000313" key="2">
    <source>
        <dbReference type="Proteomes" id="UP000663855"/>
    </source>
</evidence>
<name>A0A815T3R6_9BILA</name>
<comment type="caution">
    <text evidence="1">The sequence shown here is derived from an EMBL/GenBank/DDBJ whole genome shotgun (WGS) entry which is preliminary data.</text>
</comment>
<reference evidence="1" key="1">
    <citation type="submission" date="2021-02" db="EMBL/GenBank/DDBJ databases">
        <authorList>
            <person name="Nowell W R."/>
        </authorList>
    </citation>
    <scope>NUCLEOTIDE SEQUENCE</scope>
</reference>
<dbReference type="Proteomes" id="UP000663855">
    <property type="component" value="Unassembled WGS sequence"/>
</dbReference>
<proteinExistence type="predicted"/>
<dbReference type="AlphaFoldDB" id="A0A815T3R6"/>
<organism evidence="1 2">
    <name type="scientific">Rotaria magnacalcarata</name>
    <dbReference type="NCBI Taxonomy" id="392030"/>
    <lineage>
        <taxon>Eukaryota</taxon>
        <taxon>Metazoa</taxon>
        <taxon>Spiralia</taxon>
        <taxon>Gnathifera</taxon>
        <taxon>Rotifera</taxon>
        <taxon>Eurotatoria</taxon>
        <taxon>Bdelloidea</taxon>
        <taxon>Philodinida</taxon>
        <taxon>Philodinidae</taxon>
        <taxon>Rotaria</taxon>
    </lineage>
</organism>
<sequence>MSTSFNFDYLPADVLSLSGYDFFLFIKTILGEPEANLLNKISIKSTTTLIQTEDPIDIFNYDIDDEELETLKDELSFKLKNKKFLLKPGVISGFRSLKEALKRKVDEQLTKSKGRKQQHQQQLFSTSSSSIYSLVPAAPAPTQAPSTSNPLSLAEHRTHVLKLITKWCSDNKENFDLENFELEENVDFILNIDFDEHTNVKASIKCKCNKVILLGKNDNKIQVSNYYKHLQSNGCDHMKNIKKLARKLTLSQQQQRPSTPITLAPSYRPHASLIEIASVSPTDTQTRALVDSSALPNQAVYNGAKRRLTSESQQHRSTKRSRV</sequence>
<protein>
    <submittedName>
        <fullName evidence="1">Uncharacterized protein</fullName>
    </submittedName>
</protein>
<dbReference type="EMBL" id="CAJNOV010012874">
    <property type="protein sequence ID" value="CAF1500308.1"/>
    <property type="molecule type" value="Genomic_DNA"/>
</dbReference>
<gene>
    <name evidence="1" type="ORF">CJN711_LOCUS27211</name>
</gene>